<dbReference type="GeneID" id="85353292"/>
<sequence length="220" mass="24791">MPNIVNKVFKKYMYPAVLISCEFLDSHKNPITTFTFLVFNASLSSEWLPFGLVAYIIAVYAVHHFSRWLKEDTAREAKLEIDFPQTQLIHDQPTLPFCSVHGGHGGTPVLLIGHHIINSSRRLSVTTQKADALYFVARQASATLDELAQISSDLRVLDARIRGVIRSYSRLKTRLQSYAPERQLEAAERWVADTDGDFPPVAVCPAEEDSFKLGMVEEIN</sequence>
<dbReference type="Proteomes" id="UP001175211">
    <property type="component" value="Unassembled WGS sequence"/>
</dbReference>
<comment type="caution">
    <text evidence="1">The sequence shown here is derived from an EMBL/GenBank/DDBJ whole genome shotgun (WGS) entry which is preliminary data.</text>
</comment>
<accession>A0AA39N2F4</accession>
<dbReference type="EMBL" id="JAUEPS010000024">
    <property type="protein sequence ID" value="KAK0455731.1"/>
    <property type="molecule type" value="Genomic_DNA"/>
</dbReference>
<name>A0AA39N2F4_ARMTA</name>
<gene>
    <name evidence="1" type="ORF">EV420DRAFT_1481172</name>
</gene>
<evidence type="ECO:0000313" key="1">
    <source>
        <dbReference type="EMBL" id="KAK0455731.1"/>
    </source>
</evidence>
<protein>
    <submittedName>
        <fullName evidence="1">Uncharacterized protein</fullName>
    </submittedName>
</protein>
<evidence type="ECO:0000313" key="2">
    <source>
        <dbReference type="Proteomes" id="UP001175211"/>
    </source>
</evidence>
<reference evidence="1" key="1">
    <citation type="submission" date="2023-06" db="EMBL/GenBank/DDBJ databases">
        <authorList>
            <consortium name="Lawrence Berkeley National Laboratory"/>
            <person name="Ahrendt S."/>
            <person name="Sahu N."/>
            <person name="Indic B."/>
            <person name="Wong-Bajracharya J."/>
            <person name="Merenyi Z."/>
            <person name="Ke H.-M."/>
            <person name="Monk M."/>
            <person name="Kocsube S."/>
            <person name="Drula E."/>
            <person name="Lipzen A."/>
            <person name="Balint B."/>
            <person name="Henrissat B."/>
            <person name="Andreopoulos B."/>
            <person name="Martin F.M."/>
            <person name="Harder C.B."/>
            <person name="Rigling D."/>
            <person name="Ford K.L."/>
            <person name="Foster G.D."/>
            <person name="Pangilinan J."/>
            <person name="Papanicolaou A."/>
            <person name="Barry K."/>
            <person name="LaButti K."/>
            <person name="Viragh M."/>
            <person name="Koriabine M."/>
            <person name="Yan M."/>
            <person name="Riley R."/>
            <person name="Champramary S."/>
            <person name="Plett K.L."/>
            <person name="Tsai I.J."/>
            <person name="Slot J."/>
            <person name="Sipos G."/>
            <person name="Plett J."/>
            <person name="Nagy L.G."/>
            <person name="Grigoriev I.V."/>
        </authorList>
    </citation>
    <scope>NUCLEOTIDE SEQUENCE</scope>
    <source>
        <strain evidence="1">CCBAS 213</strain>
    </source>
</reference>
<keyword evidence="2" id="KW-1185">Reference proteome</keyword>
<organism evidence="1 2">
    <name type="scientific">Armillaria tabescens</name>
    <name type="common">Ringless honey mushroom</name>
    <name type="synonym">Agaricus tabescens</name>
    <dbReference type="NCBI Taxonomy" id="1929756"/>
    <lineage>
        <taxon>Eukaryota</taxon>
        <taxon>Fungi</taxon>
        <taxon>Dikarya</taxon>
        <taxon>Basidiomycota</taxon>
        <taxon>Agaricomycotina</taxon>
        <taxon>Agaricomycetes</taxon>
        <taxon>Agaricomycetidae</taxon>
        <taxon>Agaricales</taxon>
        <taxon>Marasmiineae</taxon>
        <taxon>Physalacriaceae</taxon>
        <taxon>Desarmillaria</taxon>
    </lineage>
</organism>
<dbReference type="RefSeq" id="XP_060329241.1">
    <property type="nucleotide sequence ID" value="XM_060469744.1"/>
</dbReference>
<proteinExistence type="predicted"/>
<dbReference type="AlphaFoldDB" id="A0AA39N2F4"/>